<dbReference type="InterPro" id="IPR030678">
    <property type="entry name" value="Peptide/Ni-bd"/>
</dbReference>
<dbReference type="InterPro" id="IPR039424">
    <property type="entry name" value="SBP_5"/>
</dbReference>
<keyword evidence="1" id="KW-0732">Signal</keyword>
<evidence type="ECO:0000313" key="4">
    <source>
        <dbReference type="Proteomes" id="UP001556631"/>
    </source>
</evidence>
<dbReference type="EMBL" id="JBFPJR010000024">
    <property type="protein sequence ID" value="MEX0428679.1"/>
    <property type="molecule type" value="Genomic_DNA"/>
</dbReference>
<sequence length="583" mass="62969">MASNRKKAFAAVAALASASVVLAGCGGGSGSSGSNGNSNTTAKATKGGTLTYYIRDALEHTDPQRVYLGRELTNLDRTVYRRLVSFPASTDTTKATTPVADLATDTGHSSQGGKVWKFTVKSGVKWQDGKPITCEDFKYGASRVFATDVITGGPNYLLSYLDIPLGSDGLPTYKGPYTTKNNDVASFNKAITCQGQTITYHFKQPWPDFPLAVASLGMMDPYRKDKDQGDKSNFQIFSNGPYMVQGKLDHNRGYTLVRNPNYDPKTDNPEIREANPDKIVYDIGKTGEQIADQLIADNGAAQTAVTDRSIPPAYYTQITGSVADRAVNVQSPFTDYLVLNFARVKNLAVRQALAAATNDQGWIDAGGGSKSYDPADSIVSPTVKGYQSNPAFKRPSSGDVDAAKQILQKAGVKTPINLSFTYPSTPTADKQAAVLKDTWKQAGFNVTLDGVANSSTYYTNIQQPDQKADIIWAGWGADWPSAITVTAPLFDSRPNLRKNTNGQDYGRYQSDAFNKFITQAQTASSLDAQTKALQQADIQLGKDVAYIPLEIQKFYLLRGSKVTGYMTDAASSMYPDLGPIGVQ</sequence>
<keyword evidence="4" id="KW-1185">Reference proteome</keyword>
<dbReference type="CDD" id="cd08506">
    <property type="entry name" value="PBP2_clavulanate_OppA2"/>
    <property type="match status" value="1"/>
</dbReference>
<reference evidence="3 4" key="1">
    <citation type="submission" date="2024-07" db="EMBL/GenBank/DDBJ databases">
        <authorList>
            <person name="Lee S."/>
            <person name="Kang M."/>
        </authorList>
    </citation>
    <scope>NUCLEOTIDE SEQUENCE [LARGE SCALE GENOMIC DNA]</scope>
    <source>
        <strain evidence="3 4">DS6</strain>
    </source>
</reference>
<dbReference type="RefSeq" id="WP_367994648.1">
    <property type="nucleotide sequence ID" value="NZ_JBFPJR010000024.1"/>
</dbReference>
<protein>
    <submittedName>
        <fullName evidence="3">ABC transporter substrate-binding protein</fullName>
    </submittedName>
</protein>
<gene>
    <name evidence="3" type="ORF">AB3X52_13705</name>
</gene>
<dbReference type="InterPro" id="IPR000914">
    <property type="entry name" value="SBP_5_dom"/>
</dbReference>
<evidence type="ECO:0000256" key="1">
    <source>
        <dbReference type="SAM" id="SignalP"/>
    </source>
</evidence>
<dbReference type="PIRSF" id="PIRSF002741">
    <property type="entry name" value="MppA"/>
    <property type="match status" value="1"/>
</dbReference>
<dbReference type="Pfam" id="PF00496">
    <property type="entry name" value="SBP_bac_5"/>
    <property type="match status" value="1"/>
</dbReference>
<dbReference type="Proteomes" id="UP001556631">
    <property type="component" value="Unassembled WGS sequence"/>
</dbReference>
<accession>A0ABV3T0G4</accession>
<feature type="chain" id="PRO_5045729093" evidence="1">
    <location>
        <begin position="24"/>
        <end position="583"/>
    </location>
</feature>
<dbReference type="PANTHER" id="PTHR30290:SF83">
    <property type="entry name" value="ABC TRANSPORTER SUBSTRATE-BINDING PROTEIN"/>
    <property type="match status" value="1"/>
</dbReference>
<dbReference type="Gene3D" id="3.10.105.10">
    <property type="entry name" value="Dipeptide-binding Protein, Domain 3"/>
    <property type="match status" value="1"/>
</dbReference>
<organism evidence="3 4">
    <name type="scientific">Nocardioides eburneus</name>
    <dbReference type="NCBI Taxonomy" id="3231482"/>
    <lineage>
        <taxon>Bacteria</taxon>
        <taxon>Bacillati</taxon>
        <taxon>Actinomycetota</taxon>
        <taxon>Actinomycetes</taxon>
        <taxon>Propionibacteriales</taxon>
        <taxon>Nocardioidaceae</taxon>
        <taxon>Nocardioides</taxon>
    </lineage>
</organism>
<proteinExistence type="predicted"/>
<evidence type="ECO:0000313" key="3">
    <source>
        <dbReference type="EMBL" id="MEX0428679.1"/>
    </source>
</evidence>
<comment type="caution">
    <text evidence="3">The sequence shown here is derived from an EMBL/GenBank/DDBJ whole genome shotgun (WGS) entry which is preliminary data.</text>
</comment>
<evidence type="ECO:0000259" key="2">
    <source>
        <dbReference type="Pfam" id="PF00496"/>
    </source>
</evidence>
<dbReference type="PROSITE" id="PS51257">
    <property type="entry name" value="PROKAR_LIPOPROTEIN"/>
    <property type="match status" value="1"/>
</dbReference>
<feature type="domain" description="Solute-binding protein family 5" evidence="2">
    <location>
        <begin position="98"/>
        <end position="493"/>
    </location>
</feature>
<name>A0ABV3T0G4_9ACTN</name>
<dbReference type="Gene3D" id="3.40.190.10">
    <property type="entry name" value="Periplasmic binding protein-like II"/>
    <property type="match status" value="1"/>
</dbReference>
<dbReference type="PANTHER" id="PTHR30290">
    <property type="entry name" value="PERIPLASMIC BINDING COMPONENT OF ABC TRANSPORTER"/>
    <property type="match status" value="1"/>
</dbReference>
<feature type="signal peptide" evidence="1">
    <location>
        <begin position="1"/>
        <end position="23"/>
    </location>
</feature>
<dbReference type="SUPFAM" id="SSF53850">
    <property type="entry name" value="Periplasmic binding protein-like II"/>
    <property type="match status" value="1"/>
</dbReference>